<organism evidence="1 2">
    <name type="scientific">Natronomonas salsuginis</name>
    <dbReference type="NCBI Taxonomy" id="2217661"/>
    <lineage>
        <taxon>Archaea</taxon>
        <taxon>Methanobacteriati</taxon>
        <taxon>Methanobacteriota</taxon>
        <taxon>Stenosarchaea group</taxon>
        <taxon>Halobacteria</taxon>
        <taxon>Halobacteriales</taxon>
        <taxon>Natronomonadaceae</taxon>
        <taxon>Natronomonas</taxon>
    </lineage>
</organism>
<evidence type="ECO:0000313" key="1">
    <source>
        <dbReference type="EMBL" id="TKR25242.1"/>
    </source>
</evidence>
<dbReference type="EMBL" id="QKNX01000004">
    <property type="protein sequence ID" value="TKR25242.1"/>
    <property type="molecule type" value="Genomic_DNA"/>
</dbReference>
<dbReference type="SUPFAM" id="SSF53756">
    <property type="entry name" value="UDP-Glycosyltransferase/glycogen phosphorylase"/>
    <property type="match status" value="1"/>
</dbReference>
<comment type="caution">
    <text evidence="1">The sequence shown here is derived from an EMBL/GenBank/DDBJ whole genome shotgun (WGS) entry which is preliminary data.</text>
</comment>
<accession>A0A4U5J858</accession>
<gene>
    <name evidence="1" type="ORF">DM868_10755</name>
</gene>
<keyword evidence="1" id="KW-0808">Transferase</keyword>
<sequence>MSTGRESIRVLWLRPTVGTHISTRRERIKEGLTDRGVTVDIVDTSGTEAIGAIKQAFSEEYDLIAGTVRVGVYYGYLLARVKGVPFVAEVTEPIERVREDLPWPVFRFFKWYEWNVLERADARFFVEEDVLERVRRRGMDGHLARNSVWYEKFADPDPTVVTSARDHLEAIGVDFDSPVAIYLGGFTRQQHIPEILDAIPKCPEWDFLFLGEDGQHAGAVEEAAETHENAYFGGVVPHDEVPGYLSVGDVGFSLSLGERPLKLLEYGAAGLTVLGIPGRRQRIFSDDQVHFIEPTPDRIAETLEKIRLDPEAVPATGSALQTYAKHNSWDDIAQLYYDVFCESID</sequence>
<dbReference type="GO" id="GO:0016740">
    <property type="term" value="F:transferase activity"/>
    <property type="evidence" value="ECO:0007669"/>
    <property type="project" value="UniProtKB-KW"/>
</dbReference>
<dbReference type="OrthoDB" id="132546at2157"/>
<protein>
    <submittedName>
        <fullName evidence="1">Glycosyltransferase family 4 protein</fullName>
    </submittedName>
</protein>
<dbReference type="RefSeq" id="WP_137276881.1">
    <property type="nucleotide sequence ID" value="NZ_QKNX01000004.1"/>
</dbReference>
<proteinExistence type="predicted"/>
<keyword evidence="2" id="KW-1185">Reference proteome</keyword>
<dbReference type="Proteomes" id="UP000308037">
    <property type="component" value="Unassembled WGS sequence"/>
</dbReference>
<dbReference type="Gene3D" id="3.40.50.2000">
    <property type="entry name" value="Glycogen Phosphorylase B"/>
    <property type="match status" value="2"/>
</dbReference>
<evidence type="ECO:0000313" key="2">
    <source>
        <dbReference type="Proteomes" id="UP000308037"/>
    </source>
</evidence>
<dbReference type="AlphaFoldDB" id="A0A4U5J858"/>
<name>A0A4U5J858_9EURY</name>
<reference evidence="1 2" key="1">
    <citation type="submission" date="2019-04" db="EMBL/GenBank/DDBJ databases">
        <title>Natronomonas sp. F20-122 a newhaloarchaeon isolated from a saline saltern of Isla Bacuta, Huelva, Spain.</title>
        <authorList>
            <person name="Duran-Viseras A."/>
            <person name="Sanchez-Porro C."/>
            <person name="Ventosa A."/>
        </authorList>
    </citation>
    <scope>NUCLEOTIDE SEQUENCE [LARGE SCALE GENOMIC DNA]</scope>
    <source>
        <strain evidence="1 2">F20-122</strain>
    </source>
</reference>